<dbReference type="GO" id="GO:0000155">
    <property type="term" value="F:phosphorelay sensor kinase activity"/>
    <property type="evidence" value="ECO:0007669"/>
    <property type="project" value="InterPro"/>
</dbReference>
<dbReference type="Pfam" id="PF00072">
    <property type="entry name" value="Response_reg"/>
    <property type="match status" value="2"/>
</dbReference>
<evidence type="ECO:0000256" key="7">
    <source>
        <dbReference type="SAM" id="Coils"/>
    </source>
</evidence>
<dbReference type="CDD" id="cd00082">
    <property type="entry name" value="HisKA"/>
    <property type="match status" value="1"/>
</dbReference>
<name>A0A975BDU0_9BACT</name>
<dbReference type="RefSeq" id="WP_207689367.1">
    <property type="nucleotide sequence ID" value="NZ_CP061799.1"/>
</dbReference>
<feature type="domain" description="Response regulatory" evidence="9">
    <location>
        <begin position="15"/>
        <end position="131"/>
    </location>
</feature>
<evidence type="ECO:0000256" key="3">
    <source>
        <dbReference type="ARBA" id="ARBA00022553"/>
    </source>
</evidence>
<evidence type="ECO:0000256" key="1">
    <source>
        <dbReference type="ARBA" id="ARBA00000085"/>
    </source>
</evidence>
<dbReference type="CDD" id="cd17546">
    <property type="entry name" value="REC_hyHK_CKI1_RcsC-like"/>
    <property type="match status" value="1"/>
</dbReference>
<evidence type="ECO:0000256" key="6">
    <source>
        <dbReference type="PROSITE-ProRule" id="PRU00169"/>
    </source>
</evidence>
<dbReference type="SMART" id="SM00388">
    <property type="entry name" value="HisKA"/>
    <property type="match status" value="1"/>
</dbReference>
<evidence type="ECO:0000256" key="4">
    <source>
        <dbReference type="ARBA" id="ARBA00022679"/>
    </source>
</evidence>
<proteinExistence type="predicted"/>
<dbReference type="PANTHER" id="PTHR43047">
    <property type="entry name" value="TWO-COMPONENT HISTIDINE PROTEIN KINASE"/>
    <property type="match status" value="1"/>
</dbReference>
<dbReference type="InterPro" id="IPR011006">
    <property type="entry name" value="CheY-like_superfamily"/>
</dbReference>
<reference evidence="10" key="1">
    <citation type="journal article" date="2021" name="Microb. Physiol.">
        <title>Proteogenomic Insights into the Physiology of Marine, Sulfate-Reducing, Filamentous Desulfonema limicola and Desulfonema magnum.</title>
        <authorList>
            <person name="Schnaars V."/>
            <person name="Wohlbrand L."/>
            <person name="Scheve S."/>
            <person name="Hinrichs C."/>
            <person name="Reinhardt R."/>
            <person name="Rabus R."/>
        </authorList>
    </citation>
    <scope>NUCLEOTIDE SEQUENCE</scope>
    <source>
        <strain evidence="10">5ac10</strain>
    </source>
</reference>
<dbReference type="PANTHER" id="PTHR43047:SF72">
    <property type="entry name" value="OSMOSENSING HISTIDINE PROTEIN KINASE SLN1"/>
    <property type="match status" value="1"/>
</dbReference>
<dbReference type="Gene3D" id="3.40.50.2300">
    <property type="match status" value="2"/>
</dbReference>
<gene>
    <name evidence="10" type="ORF">dnl_59500</name>
</gene>
<evidence type="ECO:0000313" key="10">
    <source>
        <dbReference type="EMBL" id="QTA83537.1"/>
    </source>
</evidence>
<dbReference type="SUPFAM" id="SSF55874">
    <property type="entry name" value="ATPase domain of HSP90 chaperone/DNA topoisomerase II/histidine kinase"/>
    <property type="match status" value="1"/>
</dbReference>
<dbReference type="AlphaFoldDB" id="A0A975BDU0"/>
<feature type="modified residue" description="4-aspartylphosphate" evidence="6">
    <location>
        <position position="64"/>
    </location>
</feature>
<dbReference type="SMART" id="SM00448">
    <property type="entry name" value="REC"/>
    <property type="match status" value="2"/>
</dbReference>
<keyword evidence="7" id="KW-0175">Coiled coil</keyword>
<dbReference type="EMBL" id="CP061799">
    <property type="protein sequence ID" value="QTA83537.1"/>
    <property type="molecule type" value="Genomic_DNA"/>
</dbReference>
<dbReference type="SUPFAM" id="SSF52172">
    <property type="entry name" value="CheY-like"/>
    <property type="match status" value="2"/>
</dbReference>
<evidence type="ECO:0000259" key="9">
    <source>
        <dbReference type="PROSITE" id="PS50110"/>
    </source>
</evidence>
<dbReference type="InterPro" id="IPR003594">
    <property type="entry name" value="HATPase_dom"/>
</dbReference>
<dbReference type="EC" id="2.7.13.3" evidence="2"/>
<dbReference type="KEGG" id="dli:dnl_59500"/>
<dbReference type="InterPro" id="IPR036890">
    <property type="entry name" value="HATPase_C_sf"/>
</dbReference>
<protein>
    <recommendedName>
        <fullName evidence="2">histidine kinase</fullName>
        <ecNumber evidence="2">2.7.13.3</ecNumber>
    </recommendedName>
</protein>
<keyword evidence="11" id="KW-1185">Reference proteome</keyword>
<dbReference type="InterPro" id="IPR005467">
    <property type="entry name" value="His_kinase_dom"/>
</dbReference>
<dbReference type="CDD" id="cd19920">
    <property type="entry name" value="REC_PA4781-like"/>
    <property type="match status" value="1"/>
</dbReference>
<feature type="coiled-coil region" evidence="7">
    <location>
        <begin position="140"/>
        <end position="199"/>
    </location>
</feature>
<dbReference type="Pfam" id="PF00512">
    <property type="entry name" value="HisKA"/>
    <property type="match status" value="1"/>
</dbReference>
<keyword evidence="3 6" id="KW-0597">Phosphoprotein</keyword>
<dbReference type="Pfam" id="PF02518">
    <property type="entry name" value="HATPase_c"/>
    <property type="match status" value="1"/>
</dbReference>
<dbReference type="PROSITE" id="PS50109">
    <property type="entry name" value="HIS_KIN"/>
    <property type="match status" value="1"/>
</dbReference>
<accession>A0A975BDU0</accession>
<evidence type="ECO:0000256" key="5">
    <source>
        <dbReference type="ARBA" id="ARBA00022777"/>
    </source>
</evidence>
<dbReference type="GO" id="GO:0005886">
    <property type="term" value="C:plasma membrane"/>
    <property type="evidence" value="ECO:0007669"/>
    <property type="project" value="TreeGrafter"/>
</dbReference>
<dbReference type="InterPro" id="IPR004358">
    <property type="entry name" value="Sig_transdc_His_kin-like_C"/>
</dbReference>
<dbReference type="Gene3D" id="3.30.565.10">
    <property type="entry name" value="Histidine kinase-like ATPase, C-terminal domain"/>
    <property type="match status" value="1"/>
</dbReference>
<dbReference type="SMART" id="SM00387">
    <property type="entry name" value="HATPase_c"/>
    <property type="match status" value="1"/>
</dbReference>
<evidence type="ECO:0000256" key="2">
    <source>
        <dbReference type="ARBA" id="ARBA00012438"/>
    </source>
</evidence>
<dbReference type="PRINTS" id="PR00344">
    <property type="entry name" value="BCTRLSENSOR"/>
</dbReference>
<evidence type="ECO:0000313" key="11">
    <source>
        <dbReference type="Proteomes" id="UP000663720"/>
    </source>
</evidence>
<dbReference type="GO" id="GO:0009927">
    <property type="term" value="F:histidine phosphotransfer kinase activity"/>
    <property type="evidence" value="ECO:0007669"/>
    <property type="project" value="TreeGrafter"/>
</dbReference>
<dbReference type="Gene3D" id="1.10.287.130">
    <property type="match status" value="1"/>
</dbReference>
<evidence type="ECO:0000259" key="8">
    <source>
        <dbReference type="PROSITE" id="PS50109"/>
    </source>
</evidence>
<keyword evidence="4" id="KW-0808">Transferase</keyword>
<dbReference type="InterPro" id="IPR003661">
    <property type="entry name" value="HisK_dim/P_dom"/>
</dbReference>
<dbReference type="InterPro" id="IPR001789">
    <property type="entry name" value="Sig_transdc_resp-reg_receiver"/>
</dbReference>
<comment type="catalytic activity">
    <reaction evidence="1">
        <text>ATP + protein L-histidine = ADP + protein N-phospho-L-histidine.</text>
        <dbReference type="EC" id="2.7.13.3"/>
    </reaction>
</comment>
<feature type="modified residue" description="4-aspartylphosphate" evidence="6">
    <location>
        <position position="501"/>
    </location>
</feature>
<feature type="domain" description="Histidine kinase" evidence="8">
    <location>
        <begin position="208"/>
        <end position="431"/>
    </location>
</feature>
<dbReference type="PROSITE" id="PS50110">
    <property type="entry name" value="RESPONSE_REGULATORY"/>
    <property type="match status" value="2"/>
</dbReference>
<dbReference type="SUPFAM" id="SSF47384">
    <property type="entry name" value="Homodimeric domain of signal transducing histidine kinase"/>
    <property type="match status" value="1"/>
</dbReference>
<feature type="domain" description="Response regulatory" evidence="9">
    <location>
        <begin position="450"/>
        <end position="566"/>
    </location>
</feature>
<organism evidence="10 11">
    <name type="scientific">Desulfonema limicola</name>
    <dbReference type="NCBI Taxonomy" id="45656"/>
    <lineage>
        <taxon>Bacteria</taxon>
        <taxon>Pseudomonadati</taxon>
        <taxon>Thermodesulfobacteriota</taxon>
        <taxon>Desulfobacteria</taxon>
        <taxon>Desulfobacterales</taxon>
        <taxon>Desulfococcaceae</taxon>
        <taxon>Desulfonema</taxon>
    </lineage>
</organism>
<dbReference type="Proteomes" id="UP000663720">
    <property type="component" value="Chromosome"/>
</dbReference>
<keyword evidence="5 10" id="KW-0418">Kinase</keyword>
<dbReference type="InterPro" id="IPR036097">
    <property type="entry name" value="HisK_dim/P_sf"/>
</dbReference>
<sequence length="579" mass="64976">MSSSHTSDKYHQPNNVLIVDDKHENLRILSDMLQKNGYSVRAAINGNSALKSIKTRAPDIILLDILMPDMDGYEVCRQLKASAQTRDIPVIFISTLDNPQDKVRAFKTGGTDFIAKPFHLEEVLARIKTHITLREMNIKMEMQNSRLQEEVAKRKNAQQALQTANDTLEIRVEQRTKELENAINERLELEARFHQAQKMEAIGIMAGGIAHDFNNILFPIFGYTEMAKDSVPGNDIVQGYLDSILTGAIRAKELVQQILYLTREKKQKKRPVQVHLIINEALNLLTAVLPSTINIQKKIDKCGFVFADPGEIHQVIMNLCTNAFHAMDEQGGILELSVQEIRNCSENISSCPGMKKGRYVKVSVKDSGCGIDSKVLNRIFDPYFTTKECGKGTGLGLSVVHGIIQNCQGYINVVSKPGQGTTFFVYLPVIKSKPEPETEKIEKIIGGKEHIMIIDDEIEIIMMLEQMLKKLGYQVTALTDATKALDIFRRQPKQFDLVLTDMTMPRMTGITLAQKMLEIKPDIPLILVTGFSRLITKEKAMVIGIKEVISKPLFKREVAGVIRKTLDDIHKSGIHNLSA</sequence>